<evidence type="ECO:0000256" key="2">
    <source>
        <dbReference type="ARBA" id="ARBA00022448"/>
    </source>
</evidence>
<evidence type="ECO:0000256" key="6">
    <source>
        <dbReference type="ARBA" id="ARBA00023136"/>
    </source>
</evidence>
<keyword evidence="6 8" id="KW-0472">Membrane</keyword>
<accession>A0ABQ5V4Z3</accession>
<evidence type="ECO:0000256" key="5">
    <source>
        <dbReference type="ARBA" id="ARBA00023077"/>
    </source>
</evidence>
<dbReference type="Pfam" id="PF00593">
    <property type="entry name" value="TonB_dep_Rec_b-barrel"/>
    <property type="match status" value="1"/>
</dbReference>
<evidence type="ECO:0000256" key="3">
    <source>
        <dbReference type="ARBA" id="ARBA00022452"/>
    </source>
</evidence>
<dbReference type="InterPro" id="IPR039426">
    <property type="entry name" value="TonB-dep_rcpt-like"/>
</dbReference>
<dbReference type="Gene3D" id="2.40.170.20">
    <property type="entry name" value="TonB-dependent receptor, beta-barrel domain"/>
    <property type="match status" value="1"/>
</dbReference>
<evidence type="ECO:0000313" key="15">
    <source>
        <dbReference type="Proteomes" id="UP001161390"/>
    </source>
</evidence>
<evidence type="ECO:0000256" key="7">
    <source>
        <dbReference type="ARBA" id="ARBA00023237"/>
    </source>
</evidence>
<dbReference type="PROSITE" id="PS52016">
    <property type="entry name" value="TONB_DEPENDENT_REC_3"/>
    <property type="match status" value="1"/>
</dbReference>
<keyword evidence="4 8" id="KW-0812">Transmembrane</keyword>
<keyword evidence="3 8" id="KW-1134">Transmembrane beta strand</keyword>
<evidence type="ECO:0000313" key="14">
    <source>
        <dbReference type="EMBL" id="GLQ22029.1"/>
    </source>
</evidence>
<dbReference type="Pfam" id="PF07715">
    <property type="entry name" value="Plug"/>
    <property type="match status" value="1"/>
</dbReference>
<feature type="domain" description="TonB-dependent receptor plug" evidence="13">
    <location>
        <begin position="50"/>
        <end position="152"/>
    </location>
</feature>
<feature type="region of interest" description="Disordered" evidence="10">
    <location>
        <begin position="299"/>
        <end position="339"/>
    </location>
</feature>
<keyword evidence="15" id="KW-1185">Reference proteome</keyword>
<sequence>MSKYLLGSAQIALLSIAIAVPAHAQDDRNFAVEDEIIVTGSPLARSIDEAITGISVLSGEELERRVAANIGETLKAEPGVSSTFFGAGASRPIIRGQGGDRIRVLTNGVGSIDASSNSPDHAVSVEPAQAERIEVLRGASILRYGSSGAGGVINVLDGRIPTAVPEETEIDFRMSATTVDTGFEAAASIDQPLTSNLVLHLDGTFREANDYRISGFAESAALREEEEAEEDHDGDHDEDHDDDDHDEDHDEHDHEEDEPEIRDRLPNSFVETQSATVGLSWIGDRVSFGAALHRYESDYGIPGGHEHAHGEDDHDEDHDDDDHDDEDHDEEHGEEEEEDIFIGLRQTRFDVNAALQMDGLFESLKFFGGYADYQHTEFEGPGVVGTVFSNEGYEGRLELLQREQGNWSAAHGVHLRVRDFSAIGEEAFVPPTTTTQLAAYTFHKYDAGLFHLEGAGRIEQTSQTNDVTGFERDFTALSISAGADRHLNDQIRLGGTIFRTERAPSTEELFSNGPHLATQAFEQGDPTLGKEVATGAELAFRHREASHALTVNLFYTDYGNYIFERATGTEEDELPVFQFTADDAEFYGVEVQGRLDVYQGSAWGISVDGLGEYVRAKTDSGNLPRIPPLSVLAGIEAETDALSLRAEVDWADVQNDIAAFERKSQSYTLVNLFGRYSFDDQISFSVGLHNLFDEEARQHTSFLKDEVPLPGRNVRFTVSAKL</sequence>
<keyword evidence="11" id="KW-0732">Signal</keyword>
<evidence type="ECO:0000256" key="1">
    <source>
        <dbReference type="ARBA" id="ARBA00004571"/>
    </source>
</evidence>
<dbReference type="PANTHER" id="PTHR30069:SF40">
    <property type="entry name" value="TONB-DEPENDENT RECEPTOR NMB0964-RELATED"/>
    <property type="match status" value="1"/>
</dbReference>
<protein>
    <submittedName>
        <fullName evidence="14">TonB-dependent receptor</fullName>
    </submittedName>
</protein>
<dbReference type="RefSeq" id="WP_284374215.1">
    <property type="nucleotide sequence ID" value="NZ_BSNJ01000009.1"/>
</dbReference>
<evidence type="ECO:0000259" key="12">
    <source>
        <dbReference type="Pfam" id="PF00593"/>
    </source>
</evidence>
<reference evidence="14" key="1">
    <citation type="journal article" date="2014" name="Int. J. Syst. Evol. Microbiol.">
        <title>Complete genome of a new Firmicutes species belonging to the dominant human colonic microbiota ('Ruminococcus bicirculans') reveals two chromosomes and a selective capacity to utilize plant glucans.</title>
        <authorList>
            <consortium name="NISC Comparative Sequencing Program"/>
            <person name="Wegmann U."/>
            <person name="Louis P."/>
            <person name="Goesmann A."/>
            <person name="Henrissat B."/>
            <person name="Duncan S.H."/>
            <person name="Flint H.J."/>
        </authorList>
    </citation>
    <scope>NUCLEOTIDE SEQUENCE</scope>
    <source>
        <strain evidence="14">NBRC 108216</strain>
    </source>
</reference>
<dbReference type="InterPro" id="IPR037066">
    <property type="entry name" value="Plug_dom_sf"/>
</dbReference>
<dbReference type="InterPro" id="IPR036942">
    <property type="entry name" value="Beta-barrel_TonB_sf"/>
</dbReference>
<organism evidence="14 15">
    <name type="scientific">Algimonas porphyrae</name>
    <dbReference type="NCBI Taxonomy" id="1128113"/>
    <lineage>
        <taxon>Bacteria</taxon>
        <taxon>Pseudomonadati</taxon>
        <taxon>Pseudomonadota</taxon>
        <taxon>Alphaproteobacteria</taxon>
        <taxon>Maricaulales</taxon>
        <taxon>Robiginitomaculaceae</taxon>
        <taxon>Algimonas</taxon>
    </lineage>
</organism>
<evidence type="ECO:0000256" key="4">
    <source>
        <dbReference type="ARBA" id="ARBA00022692"/>
    </source>
</evidence>
<comment type="similarity">
    <text evidence="8 9">Belongs to the TonB-dependent receptor family.</text>
</comment>
<evidence type="ECO:0000259" key="13">
    <source>
        <dbReference type="Pfam" id="PF07715"/>
    </source>
</evidence>
<keyword evidence="5 9" id="KW-0798">TonB box</keyword>
<feature type="chain" id="PRO_5046220773" evidence="11">
    <location>
        <begin position="25"/>
        <end position="722"/>
    </location>
</feature>
<reference evidence="14" key="2">
    <citation type="submission" date="2023-01" db="EMBL/GenBank/DDBJ databases">
        <title>Draft genome sequence of Algimonas porphyrae strain NBRC 108216.</title>
        <authorList>
            <person name="Sun Q."/>
            <person name="Mori K."/>
        </authorList>
    </citation>
    <scope>NUCLEOTIDE SEQUENCE</scope>
    <source>
        <strain evidence="14">NBRC 108216</strain>
    </source>
</reference>
<comment type="caution">
    <text evidence="14">The sequence shown here is derived from an EMBL/GenBank/DDBJ whole genome shotgun (WGS) entry which is preliminary data.</text>
</comment>
<dbReference type="EMBL" id="BSNJ01000009">
    <property type="protein sequence ID" value="GLQ22029.1"/>
    <property type="molecule type" value="Genomic_DNA"/>
</dbReference>
<gene>
    <name evidence="14" type="ORF">GCM10007854_29840</name>
</gene>
<feature type="domain" description="TonB-dependent receptor-like beta-barrel" evidence="12">
    <location>
        <begin position="327"/>
        <end position="691"/>
    </location>
</feature>
<feature type="signal peptide" evidence="11">
    <location>
        <begin position="1"/>
        <end position="24"/>
    </location>
</feature>
<dbReference type="Proteomes" id="UP001161390">
    <property type="component" value="Unassembled WGS sequence"/>
</dbReference>
<comment type="subcellular location">
    <subcellularLocation>
        <location evidence="1 8">Cell outer membrane</location>
        <topology evidence="1 8">Multi-pass membrane protein</topology>
    </subcellularLocation>
</comment>
<feature type="region of interest" description="Disordered" evidence="10">
    <location>
        <begin position="221"/>
        <end position="267"/>
    </location>
</feature>
<dbReference type="InterPro" id="IPR012910">
    <property type="entry name" value="Plug_dom"/>
</dbReference>
<proteinExistence type="inferred from homology"/>
<dbReference type="PANTHER" id="PTHR30069">
    <property type="entry name" value="TONB-DEPENDENT OUTER MEMBRANE RECEPTOR"/>
    <property type="match status" value="1"/>
</dbReference>
<dbReference type="SUPFAM" id="SSF56935">
    <property type="entry name" value="Porins"/>
    <property type="match status" value="1"/>
</dbReference>
<name>A0ABQ5V4Z3_9PROT</name>
<feature type="compositionally biased region" description="Acidic residues" evidence="10">
    <location>
        <begin position="224"/>
        <end position="260"/>
    </location>
</feature>
<keyword evidence="2 8" id="KW-0813">Transport</keyword>
<dbReference type="Gene3D" id="2.170.130.10">
    <property type="entry name" value="TonB-dependent receptor, plug domain"/>
    <property type="match status" value="1"/>
</dbReference>
<feature type="compositionally biased region" description="Acidic residues" evidence="10">
    <location>
        <begin position="313"/>
        <end position="339"/>
    </location>
</feature>
<keyword evidence="14" id="KW-0675">Receptor</keyword>
<keyword evidence="7 8" id="KW-0998">Cell outer membrane</keyword>
<evidence type="ECO:0000256" key="10">
    <source>
        <dbReference type="SAM" id="MobiDB-lite"/>
    </source>
</evidence>
<dbReference type="InterPro" id="IPR000531">
    <property type="entry name" value="Beta-barrel_TonB"/>
</dbReference>
<evidence type="ECO:0000256" key="11">
    <source>
        <dbReference type="SAM" id="SignalP"/>
    </source>
</evidence>
<evidence type="ECO:0000256" key="8">
    <source>
        <dbReference type="PROSITE-ProRule" id="PRU01360"/>
    </source>
</evidence>
<evidence type="ECO:0000256" key="9">
    <source>
        <dbReference type="RuleBase" id="RU003357"/>
    </source>
</evidence>